<dbReference type="EMBL" id="QGNW01001287">
    <property type="protein sequence ID" value="RVW47201.1"/>
    <property type="molecule type" value="Genomic_DNA"/>
</dbReference>
<comment type="caution">
    <text evidence="1">The sequence shown here is derived from an EMBL/GenBank/DDBJ whole genome shotgun (WGS) entry which is preliminary data.</text>
</comment>
<name>A0A438EHM2_VITVI</name>
<dbReference type="GO" id="GO:0016874">
    <property type="term" value="F:ligase activity"/>
    <property type="evidence" value="ECO:0007669"/>
    <property type="project" value="UniProtKB-KW"/>
</dbReference>
<proteinExistence type="predicted"/>
<dbReference type="OrthoDB" id="2015992at2759"/>
<dbReference type="Proteomes" id="UP000288805">
    <property type="component" value="Unassembled WGS sequence"/>
</dbReference>
<dbReference type="AlphaFoldDB" id="A0A438EHM2"/>
<gene>
    <name evidence="1" type="primary">5FCL_1</name>
    <name evidence="1" type="ORF">CK203_070242</name>
</gene>
<protein>
    <submittedName>
        <fullName evidence="1">5-formyltetrahydrofolate cyclo-ligase, mitochondrial</fullName>
    </submittedName>
</protein>
<accession>A0A438EHM2</accession>
<reference evidence="1 2" key="1">
    <citation type="journal article" date="2018" name="PLoS Genet.">
        <title>Population sequencing reveals clonal diversity and ancestral inbreeding in the grapevine cultivar Chardonnay.</title>
        <authorList>
            <person name="Roach M.J."/>
            <person name="Johnson D.L."/>
            <person name="Bohlmann J."/>
            <person name="van Vuuren H.J."/>
            <person name="Jones S.J."/>
            <person name="Pretorius I.S."/>
            <person name="Schmidt S.A."/>
            <person name="Borneman A.R."/>
        </authorList>
    </citation>
    <scope>NUCLEOTIDE SEQUENCE [LARGE SCALE GENOMIC DNA]</scope>
    <source>
        <strain evidence="2">cv. Chardonnay</strain>
        <tissue evidence="1">Leaf</tissue>
    </source>
</reference>
<organism evidence="1 2">
    <name type="scientific">Vitis vinifera</name>
    <name type="common">Grape</name>
    <dbReference type="NCBI Taxonomy" id="29760"/>
    <lineage>
        <taxon>Eukaryota</taxon>
        <taxon>Viridiplantae</taxon>
        <taxon>Streptophyta</taxon>
        <taxon>Embryophyta</taxon>
        <taxon>Tracheophyta</taxon>
        <taxon>Spermatophyta</taxon>
        <taxon>Magnoliopsida</taxon>
        <taxon>eudicotyledons</taxon>
        <taxon>Gunneridae</taxon>
        <taxon>Pentapetalae</taxon>
        <taxon>rosids</taxon>
        <taxon>Vitales</taxon>
        <taxon>Vitaceae</taxon>
        <taxon>Viteae</taxon>
        <taxon>Vitis</taxon>
    </lineage>
</organism>
<keyword evidence="1" id="KW-0436">Ligase</keyword>
<evidence type="ECO:0000313" key="1">
    <source>
        <dbReference type="EMBL" id="RVW47201.1"/>
    </source>
</evidence>
<evidence type="ECO:0000313" key="2">
    <source>
        <dbReference type="Proteomes" id="UP000288805"/>
    </source>
</evidence>
<sequence length="101" mass="11512">MSAVLLCKKLIHQEFCQNVYAAQLKWVIQRSGKKLYVLHLEDRKCNMRMLKISSINDLVASSMNILEPAPVDCDGNEREDGTVSSSYVLFLDTLSRIYIDS</sequence>